<comment type="caution">
    <text evidence="13">Lacks conserved residue(s) required for the propagation of feature annotation.</text>
</comment>
<dbReference type="Proteomes" id="UP000298602">
    <property type="component" value="Chromosome"/>
</dbReference>
<name>A0A4P8L2R4_9BACT</name>
<dbReference type="InterPro" id="IPR009080">
    <property type="entry name" value="tRNAsynth_Ia_anticodon-bd"/>
</dbReference>
<keyword evidence="13" id="KW-0862">Zinc</keyword>
<dbReference type="PROSITE" id="PS50886">
    <property type="entry name" value="TRBD"/>
    <property type="match status" value="1"/>
</dbReference>
<evidence type="ECO:0000313" key="16">
    <source>
        <dbReference type="EMBL" id="QCQ21943.1"/>
    </source>
</evidence>
<evidence type="ECO:0000256" key="2">
    <source>
        <dbReference type="ARBA" id="ARBA00004496"/>
    </source>
</evidence>
<protein>
    <recommendedName>
        <fullName evidence="13">Methionine--tRNA ligase</fullName>
        <ecNumber evidence="13">6.1.1.10</ecNumber>
    </recommendedName>
    <alternativeName>
        <fullName evidence="13">Methionyl-tRNA synthetase</fullName>
        <shortName evidence="13">MetRS</shortName>
    </alternativeName>
</protein>
<dbReference type="PANTHER" id="PTHR43326">
    <property type="entry name" value="METHIONYL-TRNA SYNTHETASE"/>
    <property type="match status" value="1"/>
</dbReference>
<keyword evidence="6 13" id="KW-0436">Ligase</keyword>
<keyword evidence="8 13" id="KW-0067">ATP-binding</keyword>
<keyword evidence="10 13" id="KW-0648">Protein biosynthesis</keyword>
<evidence type="ECO:0000256" key="1">
    <source>
        <dbReference type="ARBA" id="ARBA00003314"/>
    </source>
</evidence>
<organism evidence="16 17">
    <name type="scientific">Desulfoglaeba alkanexedens ALDC</name>
    <dbReference type="NCBI Taxonomy" id="980445"/>
    <lineage>
        <taxon>Bacteria</taxon>
        <taxon>Pseudomonadati</taxon>
        <taxon>Thermodesulfobacteriota</taxon>
        <taxon>Syntrophobacteria</taxon>
        <taxon>Syntrophobacterales</taxon>
        <taxon>Syntrophobacteraceae</taxon>
        <taxon>Desulfoglaeba</taxon>
    </lineage>
</organism>
<keyword evidence="4 13" id="KW-0963">Cytoplasm</keyword>
<dbReference type="InterPro" id="IPR041872">
    <property type="entry name" value="Anticodon_Met"/>
</dbReference>
<evidence type="ECO:0000256" key="7">
    <source>
        <dbReference type="ARBA" id="ARBA00022741"/>
    </source>
</evidence>
<gene>
    <name evidence="13 16" type="primary">metG</name>
    <name evidence="16" type="ORF">FDQ92_07000</name>
</gene>
<dbReference type="NCBIfam" id="TIGR00398">
    <property type="entry name" value="metG"/>
    <property type="match status" value="1"/>
</dbReference>
<accession>A0A4P8L2R4</accession>
<comment type="subcellular location">
    <subcellularLocation>
        <location evidence="2 13">Cytoplasm</location>
    </subcellularLocation>
</comment>
<dbReference type="Gene3D" id="2.170.220.10">
    <property type="match status" value="1"/>
</dbReference>
<dbReference type="Pfam" id="PF01588">
    <property type="entry name" value="tRNA_bind"/>
    <property type="match status" value="1"/>
</dbReference>
<dbReference type="InterPro" id="IPR012340">
    <property type="entry name" value="NA-bd_OB-fold"/>
</dbReference>
<feature type="region of interest" description="Disordered" evidence="14">
    <location>
        <begin position="516"/>
        <end position="540"/>
    </location>
</feature>
<comment type="cofactor">
    <cofactor evidence="13">
        <name>Zn(2+)</name>
        <dbReference type="ChEBI" id="CHEBI:29105"/>
    </cofactor>
    <text evidence="13">Binds 1 zinc ion per subunit.</text>
</comment>
<dbReference type="InterPro" id="IPR004495">
    <property type="entry name" value="Met-tRNA-synth_bsu_C"/>
</dbReference>
<dbReference type="NCBIfam" id="NF008900">
    <property type="entry name" value="PRK12267.1"/>
    <property type="match status" value="1"/>
</dbReference>
<dbReference type="CDD" id="cd00814">
    <property type="entry name" value="MetRS_core"/>
    <property type="match status" value="1"/>
</dbReference>
<evidence type="ECO:0000256" key="8">
    <source>
        <dbReference type="ARBA" id="ARBA00022840"/>
    </source>
</evidence>
<dbReference type="GO" id="GO:0004825">
    <property type="term" value="F:methionine-tRNA ligase activity"/>
    <property type="evidence" value="ECO:0007669"/>
    <property type="project" value="UniProtKB-UniRule"/>
</dbReference>
<dbReference type="FunFam" id="2.40.50.140:FF:000042">
    <property type="entry name" value="Methionine--tRNA ligase"/>
    <property type="match status" value="1"/>
</dbReference>
<dbReference type="SUPFAM" id="SSF47323">
    <property type="entry name" value="Anticodon-binding domain of a subclass of class I aminoacyl-tRNA synthetases"/>
    <property type="match status" value="1"/>
</dbReference>
<evidence type="ECO:0000259" key="15">
    <source>
        <dbReference type="PROSITE" id="PS50886"/>
    </source>
</evidence>
<evidence type="ECO:0000256" key="4">
    <source>
        <dbReference type="ARBA" id="ARBA00022490"/>
    </source>
</evidence>
<dbReference type="SUPFAM" id="SSF50249">
    <property type="entry name" value="Nucleic acid-binding proteins"/>
    <property type="match status" value="1"/>
</dbReference>
<feature type="binding site" evidence="13">
    <location>
        <position position="144"/>
    </location>
    <ligand>
        <name>Zn(2+)</name>
        <dbReference type="ChEBI" id="CHEBI:29105"/>
    </ligand>
</feature>
<evidence type="ECO:0000256" key="12">
    <source>
        <dbReference type="ARBA" id="ARBA00047364"/>
    </source>
</evidence>
<keyword evidence="17" id="KW-1185">Reference proteome</keyword>
<dbReference type="GO" id="GO:0006431">
    <property type="term" value="P:methionyl-tRNA aminoacylation"/>
    <property type="evidence" value="ECO:0007669"/>
    <property type="project" value="UniProtKB-UniRule"/>
</dbReference>
<dbReference type="GO" id="GO:0005737">
    <property type="term" value="C:cytoplasm"/>
    <property type="evidence" value="ECO:0007669"/>
    <property type="project" value="UniProtKB-SubCell"/>
</dbReference>
<dbReference type="NCBIfam" id="TIGR00399">
    <property type="entry name" value="metG_C_term"/>
    <property type="match status" value="1"/>
</dbReference>
<dbReference type="GO" id="GO:0005524">
    <property type="term" value="F:ATP binding"/>
    <property type="evidence" value="ECO:0007669"/>
    <property type="project" value="UniProtKB-UniRule"/>
</dbReference>
<keyword evidence="11 13" id="KW-0030">Aminoacyl-tRNA synthetase</keyword>
<dbReference type="RefSeq" id="WP_137423912.1">
    <property type="nucleotide sequence ID" value="NZ_CP040098.1"/>
</dbReference>
<evidence type="ECO:0000256" key="10">
    <source>
        <dbReference type="ARBA" id="ARBA00022917"/>
    </source>
</evidence>
<sequence length="648" mass="74080">MEKRFYVTTPIYYVNAEPHIGHAYTTIVADVMNRFHKLLGYETFFLTGTDEHGDKIVRAAQEAGMDPKAYADRISALFRDTWSRLNITHDHFIRTTDPNHGRVVQYILQKVYDSGDIYFDTYEGLYCVGCERFYTQRELVDGKCPDHDREPEKRQEANYFFRMSRYQDWLIEHIEKHPDFIRPERYRNEVLSFLREPLEDLCISRPRERLSWGIPLPFDNRYVTYVWFDALINYVSALDYPDGPLFARFWPFAQHLIAKDILKPHGIYWPTMIRAAGIEPYCHLNVHGYWKINEGKMSKSRGSVVRPLDLVPIYGLDAFRYFLLREMVFGLDANFSEEALIQRLNADLANDLGNLFSRTMGMTERYFGGRIPPFGEPLDEPERALRAQMERSRDDYVKELSQWGFHKGLMAVWEGINAANKYIDDVAPWTLAKDPVRTSRLQTVMRTLLEVNRQVAVLLSPVMPETSETMLARLGIKRRALDLRLEEDTGWGGLQEGTAVQKGEALFPRVDLNAWQEGRDRRPPSATAPQTKAAGAAAGKASEPISLETFATIDLRVGVIKHAERIPKSKKLLKLVVDVGEERQVVAGIAETHDPETLPGRQVVIVANLKPAKLMGIESQGMVLAAHDGRHLRLIGPEAPVTPGSKVS</sequence>
<dbReference type="GO" id="GO:0000049">
    <property type="term" value="F:tRNA binding"/>
    <property type="evidence" value="ECO:0007669"/>
    <property type="project" value="UniProtKB-UniRule"/>
</dbReference>
<evidence type="ECO:0000256" key="9">
    <source>
        <dbReference type="ARBA" id="ARBA00022884"/>
    </source>
</evidence>
<evidence type="ECO:0000256" key="6">
    <source>
        <dbReference type="ARBA" id="ARBA00022598"/>
    </source>
</evidence>
<dbReference type="FunFam" id="2.170.220.10:FF:000003">
    <property type="entry name" value="Methionine--tRNA ligase"/>
    <property type="match status" value="1"/>
</dbReference>
<dbReference type="Gene3D" id="3.40.50.620">
    <property type="entry name" value="HUPs"/>
    <property type="match status" value="1"/>
</dbReference>
<dbReference type="Pfam" id="PF09334">
    <property type="entry name" value="tRNA-synt_1g"/>
    <property type="match status" value="2"/>
</dbReference>
<evidence type="ECO:0000313" key="17">
    <source>
        <dbReference type="Proteomes" id="UP000298602"/>
    </source>
</evidence>
<keyword evidence="7 13" id="KW-0547">Nucleotide-binding</keyword>
<dbReference type="OrthoDB" id="9810191at2"/>
<dbReference type="Gene3D" id="2.40.50.140">
    <property type="entry name" value="Nucleic acid-binding proteins"/>
    <property type="match status" value="1"/>
</dbReference>
<keyword evidence="13" id="KW-0479">Metal-binding</keyword>
<dbReference type="InterPro" id="IPR033911">
    <property type="entry name" value="MetRS_core"/>
</dbReference>
<dbReference type="EMBL" id="CP040098">
    <property type="protein sequence ID" value="QCQ21943.1"/>
    <property type="molecule type" value="Genomic_DNA"/>
</dbReference>
<dbReference type="HAMAP" id="MF_01228">
    <property type="entry name" value="Met_tRNA_synth_type2"/>
    <property type="match status" value="1"/>
</dbReference>
<dbReference type="InterPro" id="IPR002547">
    <property type="entry name" value="tRNA-bd_dom"/>
</dbReference>
<dbReference type="CDD" id="cd02800">
    <property type="entry name" value="tRNA_bind_EcMetRS_like"/>
    <property type="match status" value="1"/>
</dbReference>
<evidence type="ECO:0000256" key="5">
    <source>
        <dbReference type="ARBA" id="ARBA00022555"/>
    </source>
</evidence>
<dbReference type="Gene3D" id="1.10.730.10">
    <property type="entry name" value="Isoleucyl-tRNA Synthetase, Domain 1"/>
    <property type="match status" value="1"/>
</dbReference>
<comment type="similarity">
    <text evidence="13">Belongs to the class-I aminoacyl-tRNA synthetase family. MetG type 2A subfamily.</text>
</comment>
<dbReference type="KEGG" id="dax:FDQ92_07000"/>
<evidence type="ECO:0000256" key="3">
    <source>
        <dbReference type="ARBA" id="ARBA00011738"/>
    </source>
</evidence>
<dbReference type="SUPFAM" id="SSF52374">
    <property type="entry name" value="Nucleotidylyl transferase"/>
    <property type="match status" value="1"/>
</dbReference>
<feature type="domain" description="TRNA-binding" evidence="15">
    <location>
        <begin position="549"/>
        <end position="648"/>
    </location>
</feature>
<feature type="short sequence motif" description="'HIGH' region" evidence="13">
    <location>
        <begin position="12"/>
        <end position="22"/>
    </location>
</feature>
<feature type="binding site" evidence="13">
    <location>
        <position position="127"/>
    </location>
    <ligand>
        <name>Zn(2+)</name>
        <dbReference type="ChEBI" id="CHEBI:29105"/>
    </ligand>
</feature>
<comment type="function">
    <text evidence="1 13">Is required not only for elongation of protein synthesis but also for the initiation of all mRNA translation through initiator tRNA(fMet) aminoacylation.</text>
</comment>
<reference evidence="16 17" key="1">
    <citation type="submission" date="2019-05" db="EMBL/GenBank/DDBJ databases">
        <title>The Complete Genome Sequence of the n-alkane-degrading Desulfoglaeba alkanexedens ALDC reveals multiple alkylsuccinate synthase gene clusters.</title>
        <authorList>
            <person name="Callaghan A.V."/>
            <person name="Davidova I.A."/>
            <person name="Duncan K.E."/>
            <person name="Morris B."/>
            <person name="McInerney M.J."/>
        </authorList>
    </citation>
    <scope>NUCLEOTIDE SEQUENCE [LARGE SCALE GENOMIC DNA]</scope>
    <source>
        <strain evidence="16 17">ALDC</strain>
    </source>
</reference>
<comment type="subunit">
    <text evidence="3 13">Homodimer.</text>
</comment>
<dbReference type="InterPro" id="IPR014758">
    <property type="entry name" value="Met-tRNA_synth"/>
</dbReference>
<comment type="catalytic activity">
    <reaction evidence="12 13">
        <text>tRNA(Met) + L-methionine + ATP = L-methionyl-tRNA(Met) + AMP + diphosphate</text>
        <dbReference type="Rhea" id="RHEA:13481"/>
        <dbReference type="Rhea" id="RHEA-COMP:9667"/>
        <dbReference type="Rhea" id="RHEA-COMP:9698"/>
        <dbReference type="ChEBI" id="CHEBI:30616"/>
        <dbReference type="ChEBI" id="CHEBI:33019"/>
        <dbReference type="ChEBI" id="CHEBI:57844"/>
        <dbReference type="ChEBI" id="CHEBI:78442"/>
        <dbReference type="ChEBI" id="CHEBI:78530"/>
        <dbReference type="ChEBI" id="CHEBI:456215"/>
        <dbReference type="EC" id="6.1.1.10"/>
    </reaction>
</comment>
<dbReference type="AlphaFoldDB" id="A0A4P8L2R4"/>
<evidence type="ECO:0000256" key="11">
    <source>
        <dbReference type="ARBA" id="ARBA00023146"/>
    </source>
</evidence>
<evidence type="ECO:0000256" key="13">
    <source>
        <dbReference type="HAMAP-Rule" id="MF_01228"/>
    </source>
</evidence>
<dbReference type="CDD" id="cd07957">
    <property type="entry name" value="Anticodon_Ia_Met"/>
    <property type="match status" value="1"/>
</dbReference>
<keyword evidence="5 13" id="KW-0820">tRNA-binding</keyword>
<dbReference type="InterPro" id="IPR014729">
    <property type="entry name" value="Rossmann-like_a/b/a_fold"/>
</dbReference>
<dbReference type="Pfam" id="PF19303">
    <property type="entry name" value="Anticodon_3"/>
    <property type="match status" value="1"/>
</dbReference>
<feature type="short sequence motif" description="'KMSKS' region" evidence="13">
    <location>
        <begin position="296"/>
        <end position="300"/>
    </location>
</feature>
<dbReference type="PANTHER" id="PTHR43326:SF1">
    <property type="entry name" value="METHIONINE--TRNA LIGASE, MITOCHONDRIAL"/>
    <property type="match status" value="1"/>
</dbReference>
<dbReference type="InterPro" id="IPR023457">
    <property type="entry name" value="Met-tRNA_synth_2"/>
</dbReference>
<keyword evidence="9 13" id="KW-0694">RNA-binding</keyword>
<dbReference type="EC" id="6.1.1.10" evidence="13"/>
<evidence type="ECO:0000256" key="14">
    <source>
        <dbReference type="SAM" id="MobiDB-lite"/>
    </source>
</evidence>
<dbReference type="GO" id="GO:0046872">
    <property type="term" value="F:metal ion binding"/>
    <property type="evidence" value="ECO:0007669"/>
    <property type="project" value="UniProtKB-KW"/>
</dbReference>
<proteinExistence type="inferred from homology"/>
<reference evidence="16 17" key="2">
    <citation type="submission" date="2019-05" db="EMBL/GenBank/DDBJ databases">
        <authorList>
            <person name="Suflita J.M."/>
            <person name="Marks C.R."/>
        </authorList>
    </citation>
    <scope>NUCLEOTIDE SEQUENCE [LARGE SCALE GENOMIC DNA]</scope>
    <source>
        <strain evidence="16 17">ALDC</strain>
    </source>
</reference>
<feature type="binding site" evidence="13">
    <location>
        <position position="147"/>
    </location>
    <ligand>
        <name>Zn(2+)</name>
        <dbReference type="ChEBI" id="CHEBI:29105"/>
    </ligand>
</feature>
<dbReference type="InterPro" id="IPR015413">
    <property type="entry name" value="Methionyl/Leucyl_tRNA_Synth"/>
</dbReference>
<dbReference type="PRINTS" id="PR01041">
    <property type="entry name" value="TRNASYNTHMET"/>
</dbReference>
<feature type="binding site" evidence="13">
    <location>
        <position position="130"/>
    </location>
    <ligand>
        <name>Zn(2+)</name>
        <dbReference type="ChEBI" id="CHEBI:29105"/>
    </ligand>
</feature>
<feature type="compositionally biased region" description="Low complexity" evidence="14">
    <location>
        <begin position="527"/>
        <end position="540"/>
    </location>
</feature>